<dbReference type="EMBL" id="UYRT01084569">
    <property type="protein sequence ID" value="VDN29027.1"/>
    <property type="molecule type" value="Genomic_DNA"/>
</dbReference>
<dbReference type="PROSITE" id="PS50878">
    <property type="entry name" value="RT_POL"/>
    <property type="match status" value="1"/>
</dbReference>
<dbReference type="PANTHER" id="PTHR47027:SF20">
    <property type="entry name" value="REVERSE TRANSCRIPTASE-LIKE PROTEIN WITH RNA-DIRECTED DNA POLYMERASE DOMAIN"/>
    <property type="match status" value="1"/>
</dbReference>
<dbReference type="PANTHER" id="PTHR47027">
    <property type="entry name" value="REVERSE TRANSCRIPTASE DOMAIN-CONTAINING PROTEIN"/>
    <property type="match status" value="1"/>
</dbReference>
<keyword evidence="3" id="KW-1185">Reference proteome</keyword>
<evidence type="ECO:0000313" key="2">
    <source>
        <dbReference type="EMBL" id="VDN29027.1"/>
    </source>
</evidence>
<proteinExistence type="predicted"/>
<evidence type="ECO:0000259" key="1">
    <source>
        <dbReference type="PROSITE" id="PS50878"/>
    </source>
</evidence>
<dbReference type="InterPro" id="IPR000477">
    <property type="entry name" value="RT_dom"/>
</dbReference>
<accession>A0A183E7T3</accession>
<dbReference type="Pfam" id="PF00078">
    <property type="entry name" value="RVT_1"/>
    <property type="match status" value="1"/>
</dbReference>
<feature type="domain" description="Reverse transcriptase" evidence="1">
    <location>
        <begin position="1"/>
        <end position="89"/>
    </location>
</feature>
<protein>
    <submittedName>
        <fullName evidence="4">Reverse transcriptase domain-containing protein</fullName>
    </submittedName>
</protein>
<evidence type="ECO:0000313" key="3">
    <source>
        <dbReference type="Proteomes" id="UP000271098"/>
    </source>
</evidence>
<name>A0A183E7T3_9BILA</name>
<sequence>MDAIGEIGINRAELQMLLFADDTVIVAESPQSLQNLLNDLVARTKTIGLTVTISKAKRMNNAYCLRFDVRLDKESIELVNNHTYFGRVVQMNNELGKETARRIRKGWIMFAIFHDKKNTSSAKAAVYISTVLPAMLYGCETWNASSLKNGN</sequence>
<gene>
    <name evidence="2" type="ORF">GPUH_LOCUS17026</name>
</gene>
<dbReference type="Proteomes" id="UP000271098">
    <property type="component" value="Unassembled WGS sequence"/>
</dbReference>
<reference evidence="2 3" key="2">
    <citation type="submission" date="2018-11" db="EMBL/GenBank/DDBJ databases">
        <authorList>
            <consortium name="Pathogen Informatics"/>
        </authorList>
    </citation>
    <scope>NUCLEOTIDE SEQUENCE [LARGE SCALE GENOMIC DNA]</scope>
</reference>
<dbReference type="OrthoDB" id="5848650at2759"/>
<dbReference type="AlphaFoldDB" id="A0A183E7T3"/>
<dbReference type="WBParaSite" id="GPUH_0001704601-mRNA-1">
    <property type="protein sequence ID" value="GPUH_0001704601-mRNA-1"/>
    <property type="gene ID" value="GPUH_0001704601"/>
</dbReference>
<organism evidence="4">
    <name type="scientific">Gongylonema pulchrum</name>
    <dbReference type="NCBI Taxonomy" id="637853"/>
    <lineage>
        <taxon>Eukaryota</taxon>
        <taxon>Metazoa</taxon>
        <taxon>Ecdysozoa</taxon>
        <taxon>Nematoda</taxon>
        <taxon>Chromadorea</taxon>
        <taxon>Rhabditida</taxon>
        <taxon>Spirurina</taxon>
        <taxon>Spiruromorpha</taxon>
        <taxon>Spiruroidea</taxon>
        <taxon>Gongylonematidae</taxon>
        <taxon>Gongylonema</taxon>
    </lineage>
</organism>
<reference evidence="4" key="1">
    <citation type="submission" date="2016-06" db="UniProtKB">
        <authorList>
            <consortium name="WormBaseParasite"/>
        </authorList>
    </citation>
    <scope>IDENTIFICATION</scope>
</reference>
<evidence type="ECO:0000313" key="4">
    <source>
        <dbReference type="WBParaSite" id="GPUH_0001704601-mRNA-1"/>
    </source>
</evidence>